<dbReference type="SUPFAM" id="SSF51556">
    <property type="entry name" value="Metallo-dependent hydrolases"/>
    <property type="match status" value="1"/>
</dbReference>
<dbReference type="Gene3D" id="2.30.40.10">
    <property type="entry name" value="Urease, subunit C, domain 1"/>
    <property type="match status" value="1"/>
</dbReference>
<dbReference type="InterPro" id="IPR032466">
    <property type="entry name" value="Metal_Hydrolase"/>
</dbReference>
<keyword evidence="2" id="KW-0378">Hydrolase</keyword>
<name>A0A7G9S2C3_9MICO</name>
<dbReference type="CDD" id="cd01300">
    <property type="entry name" value="YtcJ_like"/>
    <property type="match status" value="1"/>
</dbReference>
<dbReference type="KEGG" id="ldn:H9L06_06630"/>
<dbReference type="InterPro" id="IPR011059">
    <property type="entry name" value="Metal-dep_hydrolase_composite"/>
</dbReference>
<dbReference type="GO" id="GO:0016810">
    <property type="term" value="F:hydrolase activity, acting on carbon-nitrogen (but not peptide) bonds"/>
    <property type="evidence" value="ECO:0007669"/>
    <property type="project" value="InterPro"/>
</dbReference>
<dbReference type="PANTHER" id="PTHR22642">
    <property type="entry name" value="IMIDAZOLONEPROPIONASE"/>
    <property type="match status" value="1"/>
</dbReference>
<dbReference type="Gene3D" id="3.10.310.70">
    <property type="match status" value="1"/>
</dbReference>
<dbReference type="Pfam" id="PF07969">
    <property type="entry name" value="Amidohydro_3"/>
    <property type="match status" value="1"/>
</dbReference>
<dbReference type="AlphaFoldDB" id="A0A7G9S2C3"/>
<sequence length="549" mass="58407">MKLDLIITAREIITLDPARPTATSVGVIGERIVGFDEEIAGLDAERTLDYPDATVTPGLIDAHCHTPWWGLGLSAIDLSKARGLDELYALVQAEVERLGDDPHAWVHGTGFNQSHHSGEFPNIARLDELTGDRPLYLRHTSGHASITNTATLKLVGALEPGFQNPTGGVVVRDEQGHPTGVVEEAAQGLVQALLLPYATEQLVGALEAATVRYAAEGITSFSEAGVGGGWIGHSTIEVAAYQAAAERGKLHARAQLMPALDALHSITGHASDLHGQGEGNGLDLGIRYGFGDDLVRFGHVKVFMDGSLLGATAAVTEDFCGHENHGNRGYLLDTPESYRERVLGAYRAGWPLALHAIGDAAIDLALELIDEAQKLYGLLQAPCRIEHFGIARPDQVERGAKLGIAVTPQAGFIGPIGDQMMDRVGADREAWLYRGRSIIDSGMILAGSSDLPVADNNLRRGMQSAVDRLTETGRSLAADEAITPEDALRTHTEWAARATGQIGDKGTLERGKLADFAVFSESPVKAANIAEIDVVATVLGGELSYDSRA</sequence>
<dbReference type="InterPro" id="IPR033932">
    <property type="entry name" value="YtcJ-like"/>
</dbReference>
<evidence type="ECO:0000313" key="2">
    <source>
        <dbReference type="EMBL" id="QNN61998.1"/>
    </source>
</evidence>
<feature type="domain" description="Amidohydrolase 3" evidence="1">
    <location>
        <begin position="52"/>
        <end position="545"/>
    </location>
</feature>
<evidence type="ECO:0000259" key="1">
    <source>
        <dbReference type="Pfam" id="PF07969"/>
    </source>
</evidence>
<protein>
    <submittedName>
        <fullName evidence="2">Amidohydrolase</fullName>
    </submittedName>
</protein>
<dbReference type="RefSeq" id="WP_187554469.1">
    <property type="nucleotide sequence ID" value="NZ_CP060716.1"/>
</dbReference>
<organism evidence="2 3">
    <name type="scientific">Leucobacter denitrificans</name>
    <dbReference type="NCBI Taxonomy" id="683042"/>
    <lineage>
        <taxon>Bacteria</taxon>
        <taxon>Bacillati</taxon>
        <taxon>Actinomycetota</taxon>
        <taxon>Actinomycetes</taxon>
        <taxon>Micrococcales</taxon>
        <taxon>Microbacteriaceae</taxon>
        <taxon>Leucobacter</taxon>
    </lineage>
</organism>
<keyword evidence="3" id="KW-1185">Reference proteome</keyword>
<dbReference type="SUPFAM" id="SSF51338">
    <property type="entry name" value="Composite domain of metallo-dependent hydrolases"/>
    <property type="match status" value="1"/>
</dbReference>
<dbReference type="EMBL" id="CP060716">
    <property type="protein sequence ID" value="QNN61998.1"/>
    <property type="molecule type" value="Genomic_DNA"/>
</dbReference>
<dbReference type="PANTHER" id="PTHR22642:SF2">
    <property type="entry name" value="PROTEIN LONG AFTER FAR-RED 3"/>
    <property type="match status" value="1"/>
</dbReference>
<dbReference type="Gene3D" id="3.20.20.140">
    <property type="entry name" value="Metal-dependent hydrolases"/>
    <property type="match status" value="1"/>
</dbReference>
<dbReference type="Proteomes" id="UP000515934">
    <property type="component" value="Chromosome"/>
</dbReference>
<accession>A0A7G9S2C3</accession>
<dbReference type="InterPro" id="IPR013108">
    <property type="entry name" value="Amidohydro_3"/>
</dbReference>
<reference evidence="2 3" key="1">
    <citation type="submission" date="2020-08" db="EMBL/GenBank/DDBJ databases">
        <title>Genome sequence of Leucobacter denitrificans KACC 14055T.</title>
        <authorList>
            <person name="Hyun D.-W."/>
            <person name="Bae J.-W."/>
        </authorList>
    </citation>
    <scope>NUCLEOTIDE SEQUENCE [LARGE SCALE GENOMIC DNA]</scope>
    <source>
        <strain evidence="2 3">KACC 14055</strain>
    </source>
</reference>
<evidence type="ECO:0000313" key="3">
    <source>
        <dbReference type="Proteomes" id="UP000515934"/>
    </source>
</evidence>
<gene>
    <name evidence="2" type="ORF">H9L06_06630</name>
</gene>
<proteinExistence type="predicted"/>